<reference evidence="2 3" key="2">
    <citation type="journal article" date="2016" name="Genome Announc.">
        <title>Permanent Draft Genome Sequences for Two Variants of Frankia sp. Strain CpI1, the First Frankia Strain Isolated from Root Nodules of Comptonia peregrina.</title>
        <authorList>
            <person name="Oshone R."/>
            <person name="Hurst S.G.IV."/>
            <person name="Abebe-Akele F."/>
            <person name="Simpson S."/>
            <person name="Morris K."/>
            <person name="Thomas W.K."/>
            <person name="Tisa L.S."/>
        </authorList>
    </citation>
    <scope>NUCLEOTIDE SEQUENCE [LARGE SCALE GENOMIC DNA]</scope>
    <source>
        <strain evidence="3">CpI1-S</strain>
    </source>
</reference>
<dbReference type="EMBL" id="JYFN01000083">
    <property type="protein sequence ID" value="KJE19814.1"/>
    <property type="molecule type" value="Genomic_DNA"/>
</dbReference>
<evidence type="ECO:0000313" key="3">
    <source>
        <dbReference type="Proteomes" id="UP000032545"/>
    </source>
</evidence>
<reference evidence="3" key="1">
    <citation type="submission" date="2015-02" db="EMBL/GenBank/DDBJ databases">
        <title>Draft Genome of Frankia sp. CpI1-S.</title>
        <authorList>
            <person name="Oshone R.T."/>
            <person name="Ngom M."/>
            <person name="Ghodhbane-Gtari F."/>
            <person name="Gtari M."/>
            <person name="Morris K."/>
            <person name="Thomas K."/>
            <person name="Sen A."/>
            <person name="Tisa L.S."/>
        </authorList>
    </citation>
    <scope>NUCLEOTIDE SEQUENCE [LARGE SCALE GENOMIC DNA]</scope>
    <source>
        <strain evidence="3">CpI1-S</strain>
    </source>
</reference>
<dbReference type="InterPro" id="IPR036188">
    <property type="entry name" value="FAD/NAD-bd_sf"/>
</dbReference>
<evidence type="ECO:0000313" key="2">
    <source>
        <dbReference type="EMBL" id="KJE19814.1"/>
    </source>
</evidence>
<keyword evidence="3" id="KW-1185">Reference proteome</keyword>
<dbReference type="PANTHER" id="PTHR40254">
    <property type="entry name" value="BLR0577 PROTEIN"/>
    <property type="match status" value="1"/>
</dbReference>
<dbReference type="SUPFAM" id="SSF51905">
    <property type="entry name" value="FAD/NAD(P)-binding domain"/>
    <property type="match status" value="1"/>
</dbReference>
<dbReference type="RefSeq" id="WP_044888318.1">
    <property type="nucleotide sequence ID" value="NZ_JYFN01000083.1"/>
</dbReference>
<comment type="caution">
    <text evidence="2">The sequence shown here is derived from an EMBL/GenBank/DDBJ whole genome shotgun (WGS) entry which is preliminary data.</text>
</comment>
<protein>
    <recommendedName>
        <fullName evidence="1">FAD-dependent urate hydroxylase HpyO/Asp monooxygenase CreE-like FAD/NAD(P)-binding domain-containing protein</fullName>
    </recommendedName>
</protein>
<feature type="domain" description="FAD-dependent urate hydroxylase HpyO/Asp monooxygenase CreE-like FAD/NAD(P)-binding" evidence="1">
    <location>
        <begin position="9"/>
        <end position="167"/>
    </location>
</feature>
<dbReference type="Pfam" id="PF13454">
    <property type="entry name" value="NAD_binding_9"/>
    <property type="match status" value="1"/>
</dbReference>
<dbReference type="OrthoDB" id="101972at2"/>
<dbReference type="PANTHER" id="PTHR40254:SF1">
    <property type="entry name" value="BLR0577 PROTEIN"/>
    <property type="match status" value="1"/>
</dbReference>
<dbReference type="InterPro" id="IPR052189">
    <property type="entry name" value="L-asp_N-monooxygenase_NS-form"/>
</dbReference>
<name>A0A0D8B7B9_9ACTN</name>
<dbReference type="PATRIC" id="fig|1502723.3.peg.6678"/>
<dbReference type="AlphaFoldDB" id="A0A0D8B7B9"/>
<dbReference type="Proteomes" id="UP000032545">
    <property type="component" value="Unassembled WGS sequence"/>
</dbReference>
<proteinExistence type="predicted"/>
<accession>A0A0D8B7B9</accession>
<organism evidence="2 3">
    <name type="scientific">Frankia torreyi</name>
    <dbReference type="NCBI Taxonomy" id="1856"/>
    <lineage>
        <taxon>Bacteria</taxon>
        <taxon>Bacillati</taxon>
        <taxon>Actinomycetota</taxon>
        <taxon>Actinomycetes</taxon>
        <taxon>Frankiales</taxon>
        <taxon>Frankiaceae</taxon>
        <taxon>Frankia</taxon>
    </lineage>
</organism>
<sequence>MSATPRIGVIGGGASAVCLLDALAQQQDLPAGALTVFDGGRHLWRGRPYQPDLDAMRVNAIPQDMSVRAGDDGHLAAWLATRRLFVDTEPSFLDPISGAQFIPRALFGDYLEQSAGAALVTLAGRGWRVELKRRMVHRVVSTRHGLILRAADGEDHEVDYAVLAPGAGRPADPYGLAGCAGFVRDPYPAAEMLASIRRDDDLAAIGSGLTAVDVALALAARGHTGRIELHSRQAVLPAVRQRPTRFTPRHVTAARLRALAASGRSLPLADLITMIGDELAAAGEDVDAVRTELDATRREEPTHRLRRQLGEVNAPGGPLRLLQQIMPDVGPDVWPLLPEHDKDRLLTEHHRALMSLCCPMPPASAAALLHLLESGQLELIGGLRRIVPGAGGFVASTARGEHRAVVVVNAVNGRLGGVSDLAPPMLASLVDAGLAERHPRGGFCLERATSRLTVNARPDRRLYALGDLAMGSLFFTFGIQSLVDRAVDIVTSIRADIVHRARRPFRHAGRDVLQPI</sequence>
<gene>
    <name evidence="2" type="ORF">FF36_05888</name>
</gene>
<dbReference type="InterPro" id="IPR038732">
    <property type="entry name" value="HpyO/CreE_NAD-binding"/>
</dbReference>
<dbReference type="Gene3D" id="3.50.50.60">
    <property type="entry name" value="FAD/NAD(P)-binding domain"/>
    <property type="match status" value="1"/>
</dbReference>
<evidence type="ECO:0000259" key="1">
    <source>
        <dbReference type="Pfam" id="PF13454"/>
    </source>
</evidence>